<evidence type="ECO:0000313" key="1">
    <source>
        <dbReference type="EMBL" id="KAF9646018.1"/>
    </source>
</evidence>
<name>A0ACB6Z8T3_THEGA</name>
<dbReference type="Proteomes" id="UP000886501">
    <property type="component" value="Unassembled WGS sequence"/>
</dbReference>
<reference evidence="1" key="1">
    <citation type="submission" date="2019-10" db="EMBL/GenBank/DDBJ databases">
        <authorList>
            <consortium name="DOE Joint Genome Institute"/>
            <person name="Kuo A."/>
            <person name="Miyauchi S."/>
            <person name="Kiss E."/>
            <person name="Drula E."/>
            <person name="Kohler A."/>
            <person name="Sanchez-Garcia M."/>
            <person name="Andreopoulos B."/>
            <person name="Barry K.W."/>
            <person name="Bonito G."/>
            <person name="Buee M."/>
            <person name="Carver A."/>
            <person name="Chen C."/>
            <person name="Cichocki N."/>
            <person name="Clum A."/>
            <person name="Culley D."/>
            <person name="Crous P.W."/>
            <person name="Fauchery L."/>
            <person name="Girlanda M."/>
            <person name="Hayes R."/>
            <person name="Keri Z."/>
            <person name="Labutti K."/>
            <person name="Lipzen A."/>
            <person name="Lombard V."/>
            <person name="Magnuson J."/>
            <person name="Maillard F."/>
            <person name="Morin E."/>
            <person name="Murat C."/>
            <person name="Nolan M."/>
            <person name="Ohm R."/>
            <person name="Pangilinan J."/>
            <person name="Pereira M."/>
            <person name="Perotto S."/>
            <person name="Peter M."/>
            <person name="Riley R."/>
            <person name="Sitrit Y."/>
            <person name="Stielow B."/>
            <person name="Szollosi G."/>
            <person name="Zifcakova L."/>
            <person name="Stursova M."/>
            <person name="Spatafora J.W."/>
            <person name="Tedersoo L."/>
            <person name="Vaario L.-M."/>
            <person name="Yamada A."/>
            <person name="Yan M."/>
            <person name="Wang P."/>
            <person name="Xu J."/>
            <person name="Bruns T."/>
            <person name="Baldrian P."/>
            <person name="Vilgalys R."/>
            <person name="Henrissat B."/>
            <person name="Grigoriev I.V."/>
            <person name="Hibbett D."/>
            <person name="Nagy L.G."/>
            <person name="Martin F.M."/>
        </authorList>
    </citation>
    <scope>NUCLEOTIDE SEQUENCE</scope>
    <source>
        <strain evidence="1">P2</strain>
    </source>
</reference>
<comment type="caution">
    <text evidence="1">The sequence shown here is derived from an EMBL/GenBank/DDBJ whole genome shotgun (WGS) entry which is preliminary data.</text>
</comment>
<evidence type="ECO:0000313" key="2">
    <source>
        <dbReference type="Proteomes" id="UP000886501"/>
    </source>
</evidence>
<reference evidence="1" key="2">
    <citation type="journal article" date="2020" name="Nat. Commun.">
        <title>Large-scale genome sequencing of mycorrhizal fungi provides insights into the early evolution of symbiotic traits.</title>
        <authorList>
            <person name="Miyauchi S."/>
            <person name="Kiss E."/>
            <person name="Kuo A."/>
            <person name="Drula E."/>
            <person name="Kohler A."/>
            <person name="Sanchez-Garcia M."/>
            <person name="Morin E."/>
            <person name="Andreopoulos B."/>
            <person name="Barry K.W."/>
            <person name="Bonito G."/>
            <person name="Buee M."/>
            <person name="Carver A."/>
            <person name="Chen C."/>
            <person name="Cichocki N."/>
            <person name="Clum A."/>
            <person name="Culley D."/>
            <person name="Crous P.W."/>
            <person name="Fauchery L."/>
            <person name="Girlanda M."/>
            <person name="Hayes R.D."/>
            <person name="Keri Z."/>
            <person name="LaButti K."/>
            <person name="Lipzen A."/>
            <person name="Lombard V."/>
            <person name="Magnuson J."/>
            <person name="Maillard F."/>
            <person name="Murat C."/>
            <person name="Nolan M."/>
            <person name="Ohm R.A."/>
            <person name="Pangilinan J."/>
            <person name="Pereira M.F."/>
            <person name="Perotto S."/>
            <person name="Peter M."/>
            <person name="Pfister S."/>
            <person name="Riley R."/>
            <person name="Sitrit Y."/>
            <person name="Stielow J.B."/>
            <person name="Szollosi G."/>
            <person name="Zifcakova L."/>
            <person name="Stursova M."/>
            <person name="Spatafora J.W."/>
            <person name="Tedersoo L."/>
            <person name="Vaario L.M."/>
            <person name="Yamada A."/>
            <person name="Yan M."/>
            <person name="Wang P."/>
            <person name="Xu J."/>
            <person name="Bruns T."/>
            <person name="Baldrian P."/>
            <person name="Vilgalys R."/>
            <person name="Dunand C."/>
            <person name="Henrissat B."/>
            <person name="Grigoriev I.V."/>
            <person name="Hibbett D."/>
            <person name="Nagy L.G."/>
            <person name="Martin F.M."/>
        </authorList>
    </citation>
    <scope>NUCLEOTIDE SEQUENCE</scope>
    <source>
        <strain evidence="1">P2</strain>
    </source>
</reference>
<sequence length="109" mass="11730">MVLALLCSQAHWNSPEVAETKLESDSGGQSELYLQVILLSLNQSISPNEDPAAPTVWNGPPQEITVTSDPLYASSLMLLLAAFIAMLGKQRLNRYLRHTGGSIVVVGPV</sequence>
<protein>
    <submittedName>
        <fullName evidence="1">Uncharacterized protein</fullName>
    </submittedName>
</protein>
<accession>A0ACB6Z8T3</accession>
<dbReference type="EMBL" id="MU118070">
    <property type="protein sequence ID" value="KAF9646018.1"/>
    <property type="molecule type" value="Genomic_DNA"/>
</dbReference>
<proteinExistence type="predicted"/>
<keyword evidence="2" id="KW-1185">Reference proteome</keyword>
<gene>
    <name evidence="1" type="ORF">BDM02DRAFT_3189206</name>
</gene>
<organism evidence="1 2">
    <name type="scientific">Thelephora ganbajun</name>
    <name type="common">Ganba fungus</name>
    <dbReference type="NCBI Taxonomy" id="370292"/>
    <lineage>
        <taxon>Eukaryota</taxon>
        <taxon>Fungi</taxon>
        <taxon>Dikarya</taxon>
        <taxon>Basidiomycota</taxon>
        <taxon>Agaricomycotina</taxon>
        <taxon>Agaricomycetes</taxon>
        <taxon>Thelephorales</taxon>
        <taxon>Thelephoraceae</taxon>
        <taxon>Thelephora</taxon>
    </lineage>
</organism>